<keyword evidence="3" id="KW-1185">Reference proteome</keyword>
<evidence type="ECO:0000313" key="3">
    <source>
        <dbReference type="Proteomes" id="UP001279734"/>
    </source>
</evidence>
<evidence type="ECO:0000256" key="1">
    <source>
        <dbReference type="SAM" id="MobiDB-lite"/>
    </source>
</evidence>
<protein>
    <submittedName>
        <fullName evidence="2">Uncharacterized protein</fullName>
    </submittedName>
</protein>
<feature type="compositionally biased region" description="Basic and acidic residues" evidence="1">
    <location>
        <begin position="29"/>
        <end position="43"/>
    </location>
</feature>
<dbReference type="Proteomes" id="UP001279734">
    <property type="component" value="Unassembled WGS sequence"/>
</dbReference>
<dbReference type="AlphaFoldDB" id="A0AAD3XY15"/>
<name>A0AAD3XY15_NEPGR</name>
<reference evidence="2" key="1">
    <citation type="submission" date="2023-05" db="EMBL/GenBank/DDBJ databases">
        <title>Nepenthes gracilis genome sequencing.</title>
        <authorList>
            <person name="Fukushima K."/>
        </authorList>
    </citation>
    <scope>NUCLEOTIDE SEQUENCE</scope>
    <source>
        <strain evidence="2">SING2019-196</strain>
    </source>
</reference>
<comment type="caution">
    <text evidence="2">The sequence shown here is derived from an EMBL/GenBank/DDBJ whole genome shotgun (WGS) entry which is preliminary data.</text>
</comment>
<sequence length="149" mass="17023">MTRQVGFLGELERRRETGDNQSSRLLWKGVRETEGDNEEQEKLHLTQKKEEANRKISFFFPSASCPPPVRGIAHVKVFVKPMESAAYGPESTIMWNVKKIPDISSCTMPSNQSSIRSTPSQRTSFSKPHRLYEVWLGNNDLTFLYLTSS</sequence>
<dbReference type="EMBL" id="BSYO01000021">
    <property type="protein sequence ID" value="GMH20236.1"/>
    <property type="molecule type" value="Genomic_DNA"/>
</dbReference>
<proteinExistence type="predicted"/>
<evidence type="ECO:0000313" key="2">
    <source>
        <dbReference type="EMBL" id="GMH20236.1"/>
    </source>
</evidence>
<feature type="region of interest" description="Disordered" evidence="1">
    <location>
        <begin position="1"/>
        <end position="43"/>
    </location>
</feature>
<gene>
    <name evidence="2" type="ORF">Nepgr_022077</name>
</gene>
<accession>A0AAD3XY15</accession>
<organism evidence="2 3">
    <name type="scientific">Nepenthes gracilis</name>
    <name type="common">Slender pitcher plant</name>
    <dbReference type="NCBI Taxonomy" id="150966"/>
    <lineage>
        <taxon>Eukaryota</taxon>
        <taxon>Viridiplantae</taxon>
        <taxon>Streptophyta</taxon>
        <taxon>Embryophyta</taxon>
        <taxon>Tracheophyta</taxon>
        <taxon>Spermatophyta</taxon>
        <taxon>Magnoliopsida</taxon>
        <taxon>eudicotyledons</taxon>
        <taxon>Gunneridae</taxon>
        <taxon>Pentapetalae</taxon>
        <taxon>Caryophyllales</taxon>
        <taxon>Nepenthaceae</taxon>
        <taxon>Nepenthes</taxon>
    </lineage>
</organism>